<keyword evidence="6" id="KW-1185">Reference proteome</keyword>
<name>A0A829Y554_9GAMM</name>
<keyword evidence="3" id="KW-0949">S-adenosyl-L-methionine</keyword>
<evidence type="ECO:0000313" key="5">
    <source>
        <dbReference type="EMBL" id="GFE78098.1"/>
    </source>
</evidence>
<evidence type="ECO:0000256" key="4">
    <source>
        <dbReference type="ARBA" id="ARBA00022785"/>
    </source>
</evidence>
<protein>
    <submittedName>
        <fullName evidence="5">Queuosine biosynthesis protein</fullName>
    </submittedName>
</protein>
<dbReference type="EMBL" id="BLJN01000001">
    <property type="protein sequence ID" value="GFE78098.1"/>
    <property type="molecule type" value="Genomic_DNA"/>
</dbReference>
<dbReference type="Pfam" id="PF02547">
    <property type="entry name" value="Queuosine_synth"/>
    <property type="match status" value="1"/>
</dbReference>
<dbReference type="Gene3D" id="3.40.1780.10">
    <property type="entry name" value="QueA-like"/>
    <property type="match status" value="2"/>
</dbReference>
<evidence type="ECO:0000256" key="1">
    <source>
        <dbReference type="ARBA" id="ARBA00022490"/>
    </source>
</evidence>
<comment type="caution">
    <text evidence="5">The sequence shown here is derived from an EMBL/GenBank/DDBJ whole genome shotgun (WGS) entry which is preliminary data.</text>
</comment>
<dbReference type="InterPro" id="IPR036100">
    <property type="entry name" value="QueA_sf"/>
</dbReference>
<sequence>MMPANRPTQRPATARLLYVDAHGAIRHAPRSQFVNLLRPGDLVIANDAATLPASLLGVHARTGRSIEVRLAGKPSLAHRDVQRFIAVAFGAGDFRTRTEDRPPPPVFEAGDELELGSLSARVERVLGHPRLLALRFEAEVDELWRGLATHGRPIQYAHLSEPLSLWDVWTSIAGTPVAYEPPSAGFVLDWQMLADFEARGIEFATLTHAAGISSTGDPELDRMLPFDEPYRIPVATEEAIAAALCEGRRIVAIGTTVVRALEHSAATFGSVAAGESVANLRIGAETQLRVVDVILSGTHEPGTSHYELLQAFADKAALLRADDALESAGYRTHEFGDSVLIERDSRRYSRLAGSGIEAGDFPENQGLVGRRTPRILRRFAPAPAHVVQESHRLSPARRLLCLRD</sequence>
<dbReference type="RefSeq" id="WP_161810033.1">
    <property type="nucleotide sequence ID" value="NZ_BLJN01000001.1"/>
</dbReference>
<keyword evidence="1" id="KW-0963">Cytoplasm</keyword>
<dbReference type="GO" id="GO:0051075">
    <property type="term" value="F:S-adenosylmethionine:tRNA ribosyltransferase-isomerase activity"/>
    <property type="evidence" value="ECO:0007669"/>
    <property type="project" value="TreeGrafter"/>
</dbReference>
<evidence type="ECO:0000256" key="3">
    <source>
        <dbReference type="ARBA" id="ARBA00022691"/>
    </source>
</evidence>
<proteinExistence type="predicted"/>
<dbReference type="SUPFAM" id="SSF111337">
    <property type="entry name" value="QueA-like"/>
    <property type="match status" value="1"/>
</dbReference>
<dbReference type="GO" id="GO:0008616">
    <property type="term" value="P:tRNA queuosine(34) biosynthetic process"/>
    <property type="evidence" value="ECO:0007669"/>
    <property type="project" value="UniProtKB-KW"/>
</dbReference>
<keyword evidence="2" id="KW-0808">Transferase</keyword>
<organism evidence="5 6">
    <name type="scientific">Steroidobacter agaridevorans</name>
    <dbReference type="NCBI Taxonomy" id="2695856"/>
    <lineage>
        <taxon>Bacteria</taxon>
        <taxon>Pseudomonadati</taxon>
        <taxon>Pseudomonadota</taxon>
        <taxon>Gammaproteobacteria</taxon>
        <taxon>Steroidobacterales</taxon>
        <taxon>Steroidobacteraceae</taxon>
        <taxon>Steroidobacter</taxon>
    </lineage>
</organism>
<gene>
    <name evidence="5" type="ORF">GCM10011487_00980</name>
</gene>
<dbReference type="PANTHER" id="PTHR30307:SF0">
    <property type="entry name" value="S-ADENOSYLMETHIONINE:TRNA RIBOSYLTRANSFERASE-ISOMERASE"/>
    <property type="match status" value="1"/>
</dbReference>
<dbReference type="InterPro" id="IPR003699">
    <property type="entry name" value="QueA"/>
</dbReference>
<dbReference type="InterPro" id="IPR042119">
    <property type="entry name" value="QueA_dom2"/>
</dbReference>
<accession>A0A829Y554</accession>
<evidence type="ECO:0000256" key="2">
    <source>
        <dbReference type="ARBA" id="ARBA00022679"/>
    </source>
</evidence>
<dbReference type="InterPro" id="IPR042118">
    <property type="entry name" value="QueA_dom1"/>
</dbReference>
<reference evidence="6" key="1">
    <citation type="submission" date="2020-01" db="EMBL/GenBank/DDBJ databases">
        <title>'Steroidobacter agaridevorans' sp. nov., agar-degrading bacteria isolated from rhizosphere soils.</title>
        <authorList>
            <person name="Ikenaga M."/>
            <person name="Kataoka M."/>
            <person name="Murouchi A."/>
            <person name="Katsuragi S."/>
            <person name="Sakai M."/>
        </authorList>
    </citation>
    <scope>NUCLEOTIDE SEQUENCE [LARGE SCALE GENOMIC DNA]</scope>
    <source>
        <strain evidence="6">YU21-B</strain>
    </source>
</reference>
<evidence type="ECO:0000313" key="6">
    <source>
        <dbReference type="Proteomes" id="UP000445000"/>
    </source>
</evidence>
<dbReference type="Proteomes" id="UP000445000">
    <property type="component" value="Unassembled WGS sequence"/>
</dbReference>
<dbReference type="PANTHER" id="PTHR30307">
    <property type="entry name" value="S-ADENOSYLMETHIONINE:TRNA RIBOSYLTRANSFERASE-ISOMERASE"/>
    <property type="match status" value="1"/>
</dbReference>
<dbReference type="Gene3D" id="2.40.10.240">
    <property type="entry name" value="QueA-like"/>
    <property type="match status" value="1"/>
</dbReference>
<dbReference type="AlphaFoldDB" id="A0A829Y554"/>
<keyword evidence="4" id="KW-0671">Queuosine biosynthesis</keyword>